<dbReference type="GO" id="GO:1990002">
    <property type="term" value="F:methylglyoxal reductase (NADPH) (acetol producing) activity"/>
    <property type="evidence" value="ECO:0007669"/>
    <property type="project" value="TreeGrafter"/>
</dbReference>
<dbReference type="PANTHER" id="PTHR43633">
    <property type="entry name" value="ALCOHOL DEHYDROGENASE YQHD"/>
    <property type="match status" value="1"/>
</dbReference>
<dbReference type="SUPFAM" id="SSF56796">
    <property type="entry name" value="Dehydroquinate synthase-like"/>
    <property type="match status" value="1"/>
</dbReference>
<protein>
    <submittedName>
        <fullName evidence="7">Aldehyde reductase</fullName>
    </submittedName>
</protein>
<evidence type="ECO:0000256" key="4">
    <source>
        <dbReference type="ARBA" id="ARBA00049243"/>
    </source>
</evidence>
<dbReference type="GO" id="GO:0046872">
    <property type="term" value="F:metal ion binding"/>
    <property type="evidence" value="ECO:0007669"/>
    <property type="project" value="InterPro"/>
</dbReference>
<evidence type="ECO:0000259" key="6">
    <source>
        <dbReference type="Pfam" id="PF25137"/>
    </source>
</evidence>
<dbReference type="Pfam" id="PF25137">
    <property type="entry name" value="ADH_Fe_C"/>
    <property type="match status" value="1"/>
</dbReference>
<evidence type="ECO:0000256" key="2">
    <source>
        <dbReference type="ARBA" id="ARBA00007358"/>
    </source>
</evidence>
<organism evidence="7 8">
    <name type="scientific">Commensalibacter intestini</name>
    <dbReference type="NCBI Taxonomy" id="479936"/>
    <lineage>
        <taxon>Bacteria</taxon>
        <taxon>Pseudomonadati</taxon>
        <taxon>Pseudomonadota</taxon>
        <taxon>Alphaproteobacteria</taxon>
        <taxon>Acetobacterales</taxon>
        <taxon>Acetobacteraceae</taxon>
    </lineage>
</organism>
<dbReference type="InterPro" id="IPR056798">
    <property type="entry name" value="ADH_Fe_C"/>
</dbReference>
<dbReference type="PROSITE" id="PS00913">
    <property type="entry name" value="ADH_IRON_1"/>
    <property type="match status" value="1"/>
</dbReference>
<evidence type="ECO:0000313" key="8">
    <source>
        <dbReference type="Proteomes" id="UP000194946"/>
    </source>
</evidence>
<comment type="catalytic activity">
    <reaction evidence="4">
        <text>a primary alcohol + NAD(+) = an aldehyde + NADH + H(+)</text>
        <dbReference type="Rhea" id="RHEA:10736"/>
        <dbReference type="ChEBI" id="CHEBI:15378"/>
        <dbReference type="ChEBI" id="CHEBI:15734"/>
        <dbReference type="ChEBI" id="CHEBI:17478"/>
        <dbReference type="ChEBI" id="CHEBI:57540"/>
        <dbReference type="ChEBI" id="CHEBI:57945"/>
        <dbReference type="EC" id="1.1.1.1"/>
    </reaction>
</comment>
<comment type="cofactor">
    <cofactor evidence="1">
        <name>Fe cation</name>
        <dbReference type="ChEBI" id="CHEBI:24875"/>
    </cofactor>
</comment>
<evidence type="ECO:0000256" key="1">
    <source>
        <dbReference type="ARBA" id="ARBA00001962"/>
    </source>
</evidence>
<sequence>MALQNFEFCNPTRIVFGKETIQKLNDLIPATAKVLIIIGGGSVRKNGTLSEVETALGKRQFAVFEGIEPNPTFETSMKAVEKIRKENFDFLLGVGGGSVMDATKFITGAVHYKGDTWEIVTHGGKNITQVLPFGFVPTLPATGSEMNCGGVISRRATNDKLPIMNSLLYPLFSIIDPTKTYSLPEKQVANGIADAFVHVIEQYLTYPINAAVQDRFSEGLLLTLIEDGHKTLKNPTDYESRANFIWAATMALNGLIGAGVPQDWATHMIGHELTILYGIDHGRTLSILLPSLMNEMRKDKHGKLVQYGRRVWGLQGNDEEKIIDEAIDKTRAFFESLGIKTYLKEYDVDSSAVEKVVEQLRRHHLTALGEKGNITLEVSRRIVEASL</sequence>
<keyword evidence="3" id="KW-0560">Oxidoreductase</keyword>
<feature type="domain" description="Fe-containing alcohol dehydrogenase-like C-terminal" evidence="6">
    <location>
        <begin position="190"/>
        <end position="359"/>
    </location>
</feature>
<dbReference type="Gene3D" id="3.40.50.1970">
    <property type="match status" value="1"/>
</dbReference>
<dbReference type="InterPro" id="IPR018211">
    <property type="entry name" value="ADH_Fe_CS"/>
</dbReference>
<dbReference type="Gene3D" id="1.20.1090.10">
    <property type="entry name" value="Dehydroquinate synthase-like - alpha domain"/>
    <property type="match status" value="1"/>
</dbReference>
<dbReference type="InterPro" id="IPR001670">
    <property type="entry name" value="ADH_Fe/GldA"/>
</dbReference>
<feature type="domain" description="Alcohol dehydrogenase iron-type/glycerol dehydrogenase GldA" evidence="5">
    <location>
        <begin position="11"/>
        <end position="177"/>
    </location>
</feature>
<dbReference type="Proteomes" id="UP000194946">
    <property type="component" value="Unassembled WGS sequence"/>
</dbReference>
<keyword evidence="8" id="KW-1185">Reference proteome</keyword>
<proteinExistence type="inferred from homology"/>
<reference evidence="8" key="1">
    <citation type="submission" date="2014-06" db="EMBL/GenBank/DDBJ databases">
        <authorList>
            <person name="Winans N.J."/>
            <person name="Newell P.D."/>
            <person name="Douglas A.E."/>
        </authorList>
    </citation>
    <scope>NUCLEOTIDE SEQUENCE [LARGE SCALE GENOMIC DNA]</scope>
    <source>
        <strain evidence="8">DmL_052</strain>
    </source>
</reference>
<dbReference type="EMBL" id="JOPB01000005">
    <property type="protein sequence ID" value="OUI78749.1"/>
    <property type="molecule type" value="Genomic_DNA"/>
</dbReference>
<name>A0A251ZVS2_9PROT</name>
<dbReference type="InterPro" id="IPR044731">
    <property type="entry name" value="BDH-like"/>
</dbReference>
<evidence type="ECO:0000256" key="3">
    <source>
        <dbReference type="ARBA" id="ARBA00023002"/>
    </source>
</evidence>
<dbReference type="Pfam" id="PF00465">
    <property type="entry name" value="Fe-ADH"/>
    <property type="match status" value="1"/>
</dbReference>
<dbReference type="AlphaFoldDB" id="A0A251ZVS2"/>
<evidence type="ECO:0000259" key="5">
    <source>
        <dbReference type="Pfam" id="PF00465"/>
    </source>
</evidence>
<dbReference type="GO" id="GO:0008106">
    <property type="term" value="F:alcohol dehydrogenase (NADP+) activity"/>
    <property type="evidence" value="ECO:0007669"/>
    <property type="project" value="TreeGrafter"/>
</dbReference>
<comment type="caution">
    <text evidence="7">The sequence shown here is derived from an EMBL/GenBank/DDBJ whole genome shotgun (WGS) entry which is preliminary data.</text>
</comment>
<gene>
    <name evidence="7" type="ORF">HK18_07660</name>
</gene>
<evidence type="ECO:0000313" key="7">
    <source>
        <dbReference type="EMBL" id="OUI78749.1"/>
    </source>
</evidence>
<dbReference type="FunFam" id="3.40.50.1970:FF:000003">
    <property type="entry name" value="Alcohol dehydrogenase, iron-containing"/>
    <property type="match status" value="1"/>
</dbReference>
<accession>A0A251ZVS2</accession>
<dbReference type="CDD" id="cd08187">
    <property type="entry name" value="BDH"/>
    <property type="match status" value="1"/>
</dbReference>
<dbReference type="RefSeq" id="WP_086632171.1">
    <property type="nucleotide sequence ID" value="NZ_JOPB01000005.1"/>
</dbReference>
<dbReference type="PANTHER" id="PTHR43633:SF1">
    <property type="entry name" value="ALCOHOL DEHYDROGENASE YQHD"/>
    <property type="match status" value="1"/>
</dbReference>
<dbReference type="GO" id="GO:0005829">
    <property type="term" value="C:cytosol"/>
    <property type="evidence" value="ECO:0007669"/>
    <property type="project" value="TreeGrafter"/>
</dbReference>
<comment type="similarity">
    <text evidence="2">Belongs to the iron-containing alcohol dehydrogenase family.</text>
</comment>
<dbReference type="GO" id="GO:1990362">
    <property type="term" value="F:butanol dehydrogenase (NAD+) activity"/>
    <property type="evidence" value="ECO:0007669"/>
    <property type="project" value="InterPro"/>
</dbReference>